<dbReference type="PROSITE" id="PS51016">
    <property type="entry name" value="MYTH4"/>
    <property type="match status" value="1"/>
</dbReference>
<dbReference type="GO" id="GO:0051015">
    <property type="term" value="F:actin filament binding"/>
    <property type="evidence" value="ECO:0007669"/>
    <property type="project" value="TreeGrafter"/>
</dbReference>
<keyword evidence="1 6" id="KW-0547">Nucleotide-binding</keyword>
<keyword evidence="4 6" id="KW-0505">Motor protein</keyword>
<evidence type="ECO:0000256" key="4">
    <source>
        <dbReference type="ARBA" id="ARBA00023175"/>
    </source>
</evidence>
<dbReference type="InterPro" id="IPR036961">
    <property type="entry name" value="Kinesin_motor_dom_sf"/>
</dbReference>
<dbReference type="GO" id="GO:0005737">
    <property type="term" value="C:cytoplasm"/>
    <property type="evidence" value="ECO:0007669"/>
    <property type="project" value="TreeGrafter"/>
</dbReference>
<accession>A0A5B8MCW7</accession>
<dbReference type="PANTHER" id="PTHR13140">
    <property type="entry name" value="MYOSIN"/>
    <property type="match status" value="1"/>
</dbReference>
<sequence>MGNKARPPPPPKGKKKPPPPPPKGRKSVSKEAPPPSQPEERTRKKSVVKGSQGKANGHQHHVPVKSVQVHDFGNGESPPDDLIKLNKLEEGFIVGSLRERYNRDVIYTYVGTVLISVNPYHVIDDLYTPSTMDSYASVPQENVHDDLPPHIFAIASGAYHGLMSSWRNQAILISGESGAGKTEACKLVLEYLMEMSARAPKAKEDGPGGASSGAAEEEYGYGLDRLENQCMQAQTIFESFGNAKTVRNNNSSRFGKWIEVLFGNSGHISGAHIKTYLLEKSRLTKVDTGERNYHVFYQMLAYLNSPQGAGDERMSRFKLQKTTWKSFSYLSSSKGGQEGGGHKELAFVDSDNFDKLITSLNIFGLNSEAIDTIMQLLAAILHLGNIKFANKRIQNESSDVQGSVAAPPPPGRRTESPLSNAAELMGVPPEALERAMCYSSVTAGRDVIEKPNTVEESYRSRDALAKGVYEGLFKWIGSHINRVMKLQSQAGDSDVTSNKVIGILDIFGFESLQTNSFEQICINYCNEKLHFHFNEECFRIEQQEYIAEGVSVENVPYIDNAECIDMFEASGKAGSPGIFALIDTEVHAPGGSEVKLLENMYGLLKDKENLTKPHPREGDSRQCFKVIHYAGTVVYNSAGLLEKSRDTIHPDIRKMIKGSSSSLVRDIAEIIGADRSSKTPGKSNKATLGTQFCKQLSSLMGTVNEASPHFVKCMKPNDKSSQKLFMVENVIEQLRCAGILSLCQLRKVGFCERITFSEFVSKYSCLSGKQSNSSKDIEEVIERLSSKSLLHGDGWVKGHTKIMLKTGQHNTLEKALLVVKRKAVAKIEKQVRVSLFRKRFSEAMAVKNNLKAAMGRENLSEIKACMDALEDRLPGIFSSLPVYSKAKNLTQRLNREMEAISLLKKAIDSRHVQTLKSALKTSLELGYKKDAYVEAQALLETIARESALESLQTAMQSKKKADLKKALKQAKSAGLSDDENVKRAELLLQELGKPKAKAKPAEPAATAGKVSSSLLDAMHEVENEGQPKVQDDAEETEEKEAKEASAGDGEADLLTQFGLGADKKEGYGEESEVLADFGMVLSPKGQASGEGEKSAENLGKEFSALGLSRLPSTELWRTVVGVADILSAKLNTNSMIMPKEAAFFRSCVAAAEAETTLSDDQGTQLTEIKELCARVSETSECNENLKNAVYTKNLDKLIDALETVESLGMESPYIEQAKTLQQDLQRQEMEKSSTSAPSESQIIDIAKSSRWRFDKFVKLRSRDDFVRGKWRGRKRLMGLMLQHQRENLPNSLTCQSTSFPNLNRIATSSFKCLLGATGVKKTTFPAGHAHELLKTGLKHEALRDEILIQQIKQIHNNQDPKSTYTGWLLLCIWISLFCPSIEFELHLINFLIFFREHGVYGMYAKYCLAVLQKQFQVEEVELKKIAKKIALPSVDQLSSVLQGKSTPFIKKLD</sequence>
<dbReference type="InterPro" id="IPR038185">
    <property type="entry name" value="MyTH4_dom_sf"/>
</dbReference>
<dbReference type="GO" id="GO:0005524">
    <property type="term" value="F:ATP binding"/>
    <property type="evidence" value="ECO:0007669"/>
    <property type="project" value="UniProtKB-UniRule"/>
</dbReference>
<feature type="region of interest" description="Disordered" evidence="7">
    <location>
        <begin position="1023"/>
        <end position="1053"/>
    </location>
</feature>
<feature type="binding site" evidence="6">
    <location>
        <begin position="175"/>
        <end position="182"/>
    </location>
    <ligand>
        <name>ATP</name>
        <dbReference type="ChEBI" id="CHEBI:30616"/>
    </ligand>
</feature>
<comment type="similarity">
    <text evidence="6">Belongs to the TRAFAC class myosin-kinesin ATPase superfamily. Myosin family.</text>
</comment>
<reference evidence="10 11" key="1">
    <citation type="submission" date="2018-07" db="EMBL/GenBank/DDBJ databases">
        <title>The complete nuclear genome of the prasinophyte Chloropicon primus (CCMP1205).</title>
        <authorList>
            <person name="Pombert J.-F."/>
            <person name="Otis C."/>
            <person name="Turmel M."/>
            <person name="Lemieux C."/>
        </authorList>
    </citation>
    <scope>NUCLEOTIDE SEQUENCE [LARGE SCALE GENOMIC DNA]</scope>
    <source>
        <strain evidence="10 11">CCMP1205</strain>
    </source>
</reference>
<evidence type="ECO:0000256" key="5">
    <source>
        <dbReference type="ARBA" id="ARBA00023203"/>
    </source>
</evidence>
<dbReference type="Gene3D" id="3.40.850.10">
    <property type="entry name" value="Kinesin motor domain"/>
    <property type="match status" value="1"/>
</dbReference>
<dbReference type="CDD" id="cd00124">
    <property type="entry name" value="MYSc"/>
    <property type="match status" value="1"/>
</dbReference>
<dbReference type="SUPFAM" id="SSF52540">
    <property type="entry name" value="P-loop containing nucleoside triphosphate hydrolases"/>
    <property type="match status" value="1"/>
</dbReference>
<dbReference type="Pfam" id="PF00063">
    <property type="entry name" value="Myosin_head"/>
    <property type="match status" value="1"/>
</dbReference>
<feature type="region of interest" description="Disordered" evidence="7">
    <location>
        <begin position="397"/>
        <end position="419"/>
    </location>
</feature>
<dbReference type="Gene3D" id="1.20.120.720">
    <property type="entry name" value="Myosin VI head, motor domain, U50 subdomain"/>
    <property type="match status" value="1"/>
</dbReference>
<evidence type="ECO:0000259" key="9">
    <source>
        <dbReference type="PROSITE" id="PS51456"/>
    </source>
</evidence>
<dbReference type="InterPro" id="IPR027417">
    <property type="entry name" value="P-loop_NTPase"/>
</dbReference>
<feature type="region of interest" description="Actin-binding" evidence="6">
    <location>
        <begin position="696"/>
        <end position="718"/>
    </location>
</feature>
<dbReference type="GO" id="GO:0007015">
    <property type="term" value="P:actin filament organization"/>
    <property type="evidence" value="ECO:0007669"/>
    <property type="project" value="TreeGrafter"/>
</dbReference>
<dbReference type="SMART" id="SM00242">
    <property type="entry name" value="MYSc"/>
    <property type="match status" value="1"/>
</dbReference>
<dbReference type="PROSITE" id="PS50096">
    <property type="entry name" value="IQ"/>
    <property type="match status" value="1"/>
</dbReference>
<dbReference type="STRING" id="1764295.A0A5B8MCW7"/>
<name>A0A5B8MCW7_9CHLO</name>
<keyword evidence="3 6" id="KW-0518">Myosin</keyword>
<feature type="compositionally biased region" description="Basic residues" evidence="7">
    <location>
        <begin position="12"/>
        <end position="27"/>
    </location>
</feature>
<feature type="compositionally biased region" description="Pro residues" evidence="7">
    <location>
        <begin position="1"/>
        <end position="11"/>
    </location>
</feature>
<organism evidence="10 11">
    <name type="scientific">Chloropicon primus</name>
    <dbReference type="NCBI Taxonomy" id="1764295"/>
    <lineage>
        <taxon>Eukaryota</taxon>
        <taxon>Viridiplantae</taxon>
        <taxon>Chlorophyta</taxon>
        <taxon>Chloropicophyceae</taxon>
        <taxon>Chloropicales</taxon>
        <taxon>Chloropicaceae</taxon>
        <taxon>Chloropicon</taxon>
    </lineage>
</organism>
<gene>
    <name evidence="10" type="ORF">A3770_01p09160</name>
</gene>
<keyword evidence="2 6" id="KW-0067">ATP-binding</keyword>
<feature type="domain" description="MyTH4" evidence="8">
    <location>
        <begin position="1283"/>
        <end position="1441"/>
    </location>
</feature>
<dbReference type="PROSITE" id="PS51456">
    <property type="entry name" value="MYOSIN_MOTOR"/>
    <property type="match status" value="1"/>
</dbReference>
<evidence type="ECO:0000256" key="3">
    <source>
        <dbReference type="ARBA" id="ARBA00023123"/>
    </source>
</evidence>
<evidence type="ECO:0000313" key="11">
    <source>
        <dbReference type="Proteomes" id="UP000316726"/>
    </source>
</evidence>
<dbReference type="Gene3D" id="1.25.40.530">
    <property type="entry name" value="MyTH4 domain"/>
    <property type="match status" value="1"/>
</dbReference>
<dbReference type="Gene3D" id="1.20.5.4820">
    <property type="match status" value="1"/>
</dbReference>
<dbReference type="SMART" id="SM00139">
    <property type="entry name" value="MyTH4"/>
    <property type="match status" value="1"/>
</dbReference>
<evidence type="ECO:0000256" key="2">
    <source>
        <dbReference type="ARBA" id="ARBA00022840"/>
    </source>
</evidence>
<dbReference type="InterPro" id="IPR001609">
    <property type="entry name" value="Myosin_head_motor_dom-like"/>
</dbReference>
<proteinExistence type="inferred from homology"/>
<evidence type="ECO:0000259" key="8">
    <source>
        <dbReference type="PROSITE" id="PS51016"/>
    </source>
</evidence>
<keyword evidence="5 6" id="KW-0009">Actin-binding</keyword>
<feature type="region of interest" description="Disordered" evidence="7">
    <location>
        <begin position="1"/>
        <end position="64"/>
    </location>
</feature>
<dbReference type="GO" id="GO:0000146">
    <property type="term" value="F:microfilament motor activity"/>
    <property type="evidence" value="ECO:0007669"/>
    <property type="project" value="TreeGrafter"/>
</dbReference>
<dbReference type="InterPro" id="IPR000857">
    <property type="entry name" value="MyTH4_dom"/>
</dbReference>
<dbReference type="PRINTS" id="PR00193">
    <property type="entry name" value="MYOSINHEAVY"/>
</dbReference>
<dbReference type="PANTHER" id="PTHR13140:SF706">
    <property type="entry name" value="DILUTE CLASS UNCONVENTIONAL MYOSIN, ISOFORM C"/>
    <property type="match status" value="1"/>
</dbReference>
<evidence type="ECO:0000256" key="1">
    <source>
        <dbReference type="ARBA" id="ARBA00022741"/>
    </source>
</evidence>
<keyword evidence="11" id="KW-1185">Reference proteome</keyword>
<dbReference type="Gene3D" id="1.10.10.820">
    <property type="match status" value="1"/>
</dbReference>
<dbReference type="Gene3D" id="1.20.58.530">
    <property type="match status" value="1"/>
</dbReference>
<dbReference type="OrthoDB" id="6108017at2759"/>
<feature type="domain" description="Myosin motor" evidence="9">
    <location>
        <begin position="77"/>
        <end position="817"/>
    </location>
</feature>
<evidence type="ECO:0000256" key="6">
    <source>
        <dbReference type="PROSITE-ProRule" id="PRU00782"/>
    </source>
</evidence>
<evidence type="ECO:0000313" key="10">
    <source>
        <dbReference type="EMBL" id="QDZ18398.1"/>
    </source>
</evidence>
<dbReference type="GO" id="GO:0016020">
    <property type="term" value="C:membrane"/>
    <property type="evidence" value="ECO:0007669"/>
    <property type="project" value="TreeGrafter"/>
</dbReference>
<evidence type="ECO:0000256" key="7">
    <source>
        <dbReference type="SAM" id="MobiDB-lite"/>
    </source>
</evidence>
<protein>
    <submittedName>
        <fullName evidence="10">Myosin</fullName>
    </submittedName>
</protein>
<dbReference type="Proteomes" id="UP000316726">
    <property type="component" value="Chromosome 1"/>
</dbReference>
<dbReference type="Pfam" id="PF00784">
    <property type="entry name" value="MyTH4"/>
    <property type="match status" value="1"/>
</dbReference>
<dbReference type="EMBL" id="CP031034">
    <property type="protein sequence ID" value="QDZ18398.1"/>
    <property type="molecule type" value="Genomic_DNA"/>
</dbReference>
<dbReference type="GO" id="GO:0016459">
    <property type="term" value="C:myosin complex"/>
    <property type="evidence" value="ECO:0007669"/>
    <property type="project" value="UniProtKB-KW"/>
</dbReference>